<dbReference type="InterPro" id="IPR016477">
    <property type="entry name" value="Fructo-/Ketosamine-3-kinase"/>
</dbReference>
<dbReference type="Gene3D" id="1.20.1270.240">
    <property type="match status" value="1"/>
</dbReference>
<evidence type="ECO:0000256" key="2">
    <source>
        <dbReference type="PIRNR" id="PIRNR006221"/>
    </source>
</evidence>
<accession>A0A0E3UQ01</accession>
<evidence type="ECO:0000256" key="1">
    <source>
        <dbReference type="ARBA" id="ARBA00009460"/>
    </source>
</evidence>
<evidence type="ECO:0000313" key="3">
    <source>
        <dbReference type="EMBL" id="AKC88265.1"/>
    </source>
</evidence>
<dbReference type="RefSeq" id="WP_158497820.1">
    <property type="nucleotide sequence ID" value="NZ_CP011144.1"/>
</dbReference>
<dbReference type="Gene3D" id="3.30.200.20">
    <property type="entry name" value="Phosphorylase Kinase, domain 1"/>
    <property type="match status" value="1"/>
</dbReference>
<reference evidence="3 4" key="1">
    <citation type="journal article" date="2015" name="Genome Announc.">
        <title>Complete Genome Sequence of Pseudoxanthomonas suwonensis Strain J1, a Cellulose-Degrading Bacterium Isolated from Leaf- and Wood-Enriched Soil.</title>
        <authorList>
            <person name="Hou L."/>
            <person name="Jiang J."/>
            <person name="Xu Z."/>
            <person name="Zhou Y."/>
            <person name="Leung F.C."/>
        </authorList>
    </citation>
    <scope>NUCLEOTIDE SEQUENCE [LARGE SCALE GENOMIC DNA]</scope>
    <source>
        <strain evidence="3 4">J1</strain>
    </source>
</reference>
<dbReference type="InterPro" id="IPR011009">
    <property type="entry name" value="Kinase-like_dom_sf"/>
</dbReference>
<dbReference type="SUPFAM" id="SSF56112">
    <property type="entry name" value="Protein kinase-like (PK-like)"/>
    <property type="match status" value="1"/>
</dbReference>
<dbReference type="Pfam" id="PF03881">
    <property type="entry name" value="Fructosamin_kin"/>
    <property type="match status" value="1"/>
</dbReference>
<dbReference type="PIRSF" id="PIRSF006221">
    <property type="entry name" value="Ketosamine-3-kinase"/>
    <property type="match status" value="1"/>
</dbReference>
<dbReference type="AlphaFoldDB" id="A0A0E3UQ01"/>
<organism evidence="3 4">
    <name type="scientific">Pseudoxanthomonas suwonensis</name>
    <dbReference type="NCBI Taxonomy" id="314722"/>
    <lineage>
        <taxon>Bacteria</taxon>
        <taxon>Pseudomonadati</taxon>
        <taxon>Pseudomonadota</taxon>
        <taxon>Gammaproteobacteria</taxon>
        <taxon>Lysobacterales</taxon>
        <taxon>Lysobacteraceae</taxon>
        <taxon>Pseudoxanthomonas</taxon>
    </lineage>
</organism>
<name>A0A0E3UQ01_9GAMM</name>
<dbReference type="PANTHER" id="PTHR12149">
    <property type="entry name" value="FRUCTOSAMINE 3 KINASE-RELATED PROTEIN"/>
    <property type="match status" value="1"/>
</dbReference>
<keyword evidence="4" id="KW-1185">Reference proteome</keyword>
<gene>
    <name evidence="3" type="ORF">WQ53_07665</name>
</gene>
<dbReference type="Proteomes" id="UP000033067">
    <property type="component" value="Chromosome"/>
</dbReference>
<dbReference type="GO" id="GO:0016301">
    <property type="term" value="F:kinase activity"/>
    <property type="evidence" value="ECO:0007669"/>
    <property type="project" value="UniProtKB-UniRule"/>
</dbReference>
<dbReference type="Gene3D" id="1.10.510.10">
    <property type="entry name" value="Transferase(Phosphotransferase) domain 1"/>
    <property type="match status" value="1"/>
</dbReference>
<dbReference type="PATRIC" id="fig|314722.6.peg.1643"/>
<evidence type="ECO:0000313" key="4">
    <source>
        <dbReference type="Proteomes" id="UP000033067"/>
    </source>
</evidence>
<evidence type="ECO:0008006" key="5">
    <source>
        <dbReference type="Google" id="ProtNLM"/>
    </source>
</evidence>
<dbReference type="OrthoDB" id="5291879at2"/>
<protein>
    <recommendedName>
        <fullName evidence="5">Fructosamine kinase</fullName>
    </recommendedName>
</protein>
<proteinExistence type="inferred from homology"/>
<comment type="similarity">
    <text evidence="1 2">Belongs to the fructosamine kinase family.</text>
</comment>
<dbReference type="PANTHER" id="PTHR12149:SF8">
    <property type="entry name" value="PROTEIN-RIBULOSAMINE 3-KINASE"/>
    <property type="match status" value="1"/>
</dbReference>
<keyword evidence="2" id="KW-0808">Transferase</keyword>
<keyword evidence="2" id="KW-0418">Kinase</keyword>
<dbReference type="KEGG" id="psuw:WQ53_07665"/>
<dbReference type="EMBL" id="CP011144">
    <property type="protein sequence ID" value="AKC88265.1"/>
    <property type="molecule type" value="Genomic_DNA"/>
</dbReference>
<sequence length="270" mass="29330">MPTDSPRDDPRLAALPDGLHRLRLADGRAAVAKRRRGAPAGFFAAETHGLARLRATATLRVPQVYACDAEAIVLEDLGHGHPGPADWTDAGRRLAVLHAHHGHRFGLEHDGWCGDSAQANTPADDGWAFFARCRLLPQGRRARDAGRLDASDLHALERLCVRLPDLIPEQPPSLLHGDLWLANLHPCADGALALIDAAAVHHGWAEAELAMLTLFGEPPAAFFDAYHEAAGIDRHWRARAPLYNLYHLLNHLNLFGAGYLGAVRAVLARA</sequence>